<dbReference type="GO" id="GO:0005886">
    <property type="term" value="C:plasma membrane"/>
    <property type="evidence" value="ECO:0007669"/>
    <property type="project" value="UniProtKB-SubCell"/>
</dbReference>
<dbReference type="InterPro" id="IPR032816">
    <property type="entry name" value="VTT_dom"/>
</dbReference>
<comment type="caution">
    <text evidence="8">The sequence shown here is derived from an EMBL/GenBank/DDBJ whole genome shotgun (WGS) entry which is preliminary data.</text>
</comment>
<feature type="transmembrane region" description="Helical" evidence="6">
    <location>
        <begin position="179"/>
        <end position="200"/>
    </location>
</feature>
<evidence type="ECO:0000256" key="2">
    <source>
        <dbReference type="ARBA" id="ARBA00022475"/>
    </source>
</evidence>
<feature type="transmembrane region" description="Helical" evidence="6">
    <location>
        <begin position="61"/>
        <end position="83"/>
    </location>
</feature>
<evidence type="ECO:0000313" key="9">
    <source>
        <dbReference type="Proteomes" id="UP000230232"/>
    </source>
</evidence>
<sequence>MDFVFRLIGDISQWALDIISQFGYLGIFIISFLESAVFPPIPSELVLPFAGFLVSQGQFNFWLVLLTVSLANLAGGLLIYGISASGGRWILEKYGRYIFIRRHEIDHVEKIFGKYGPAVVFFGRVLPLIRTLISVPAGLVKMPLLRFSIFTFFGSFLWNFALVGIGLKAGENWDLLGDYFQRFDSVIIGVLLILVVGYIFKNIRRKK</sequence>
<evidence type="ECO:0000259" key="7">
    <source>
        <dbReference type="Pfam" id="PF09335"/>
    </source>
</evidence>
<evidence type="ECO:0000256" key="3">
    <source>
        <dbReference type="ARBA" id="ARBA00022692"/>
    </source>
</evidence>
<dbReference type="AlphaFoldDB" id="A0A2H0R407"/>
<dbReference type="Proteomes" id="UP000230232">
    <property type="component" value="Unassembled WGS sequence"/>
</dbReference>
<dbReference type="Pfam" id="PF09335">
    <property type="entry name" value="VTT_dom"/>
    <property type="match status" value="1"/>
</dbReference>
<accession>A0A2H0R407</accession>
<keyword evidence="3 6" id="KW-0812">Transmembrane</keyword>
<feature type="transmembrane region" description="Helical" evidence="6">
    <location>
        <begin position="144"/>
        <end position="167"/>
    </location>
</feature>
<dbReference type="InterPro" id="IPR051311">
    <property type="entry name" value="DedA_domain"/>
</dbReference>
<gene>
    <name evidence="8" type="ORF">COV31_02160</name>
</gene>
<organism evidence="8 9">
    <name type="scientific">Candidatus Yanofskybacteria bacterium CG10_big_fil_rev_8_21_14_0_10_46_23</name>
    <dbReference type="NCBI Taxonomy" id="1975098"/>
    <lineage>
        <taxon>Bacteria</taxon>
        <taxon>Candidatus Yanofskyibacteriota</taxon>
    </lineage>
</organism>
<feature type="domain" description="VTT" evidence="7">
    <location>
        <begin position="41"/>
        <end position="166"/>
    </location>
</feature>
<proteinExistence type="predicted"/>
<keyword evidence="5 6" id="KW-0472">Membrane</keyword>
<feature type="transmembrane region" description="Helical" evidence="6">
    <location>
        <begin position="21"/>
        <end position="41"/>
    </location>
</feature>
<evidence type="ECO:0000256" key="6">
    <source>
        <dbReference type="SAM" id="Phobius"/>
    </source>
</evidence>
<evidence type="ECO:0000313" key="8">
    <source>
        <dbReference type="EMBL" id="PIR41190.1"/>
    </source>
</evidence>
<name>A0A2H0R407_9BACT</name>
<evidence type="ECO:0000256" key="1">
    <source>
        <dbReference type="ARBA" id="ARBA00004651"/>
    </source>
</evidence>
<keyword evidence="2" id="KW-1003">Cell membrane</keyword>
<keyword evidence="4 6" id="KW-1133">Transmembrane helix</keyword>
<dbReference type="EMBL" id="PCXO01000010">
    <property type="protein sequence ID" value="PIR41190.1"/>
    <property type="molecule type" value="Genomic_DNA"/>
</dbReference>
<reference evidence="8 9" key="1">
    <citation type="submission" date="2017-09" db="EMBL/GenBank/DDBJ databases">
        <title>Depth-based differentiation of microbial function through sediment-hosted aquifers and enrichment of novel symbionts in the deep terrestrial subsurface.</title>
        <authorList>
            <person name="Probst A.J."/>
            <person name="Ladd B."/>
            <person name="Jarett J.K."/>
            <person name="Geller-Mcgrath D.E."/>
            <person name="Sieber C.M."/>
            <person name="Emerson J.B."/>
            <person name="Anantharaman K."/>
            <person name="Thomas B.C."/>
            <person name="Malmstrom R."/>
            <person name="Stieglmeier M."/>
            <person name="Klingl A."/>
            <person name="Woyke T."/>
            <person name="Ryan C.M."/>
            <person name="Banfield J.F."/>
        </authorList>
    </citation>
    <scope>NUCLEOTIDE SEQUENCE [LARGE SCALE GENOMIC DNA]</scope>
    <source>
        <strain evidence="8">CG10_big_fil_rev_8_21_14_0_10_46_23</strain>
    </source>
</reference>
<comment type="subcellular location">
    <subcellularLocation>
        <location evidence="1">Cell membrane</location>
        <topology evidence="1">Multi-pass membrane protein</topology>
    </subcellularLocation>
</comment>
<dbReference type="PANTHER" id="PTHR42709:SF6">
    <property type="entry name" value="UNDECAPRENYL PHOSPHATE TRANSPORTER A"/>
    <property type="match status" value="1"/>
</dbReference>
<dbReference type="PANTHER" id="PTHR42709">
    <property type="entry name" value="ALKALINE PHOSPHATASE LIKE PROTEIN"/>
    <property type="match status" value="1"/>
</dbReference>
<evidence type="ECO:0000256" key="4">
    <source>
        <dbReference type="ARBA" id="ARBA00022989"/>
    </source>
</evidence>
<evidence type="ECO:0000256" key="5">
    <source>
        <dbReference type="ARBA" id="ARBA00023136"/>
    </source>
</evidence>
<protein>
    <submittedName>
        <fullName evidence="8">Alkaline phosphatase</fullName>
    </submittedName>
</protein>